<evidence type="ECO:0000313" key="2">
    <source>
        <dbReference type="Proteomes" id="UP000572907"/>
    </source>
</evidence>
<dbReference type="AlphaFoldDB" id="A0A7W5F5I0"/>
<name>A0A7W5F5I0_9ACTN</name>
<gene>
    <name evidence="1" type="ORF">FHS41_007451</name>
</gene>
<keyword evidence="2" id="KW-1185">Reference proteome</keyword>
<reference evidence="1 2" key="1">
    <citation type="submission" date="2020-08" db="EMBL/GenBank/DDBJ databases">
        <title>Genomic Encyclopedia of Type Strains, Phase III (KMG-III): the genomes of soil and plant-associated and newly described type strains.</title>
        <authorList>
            <person name="Whitman W."/>
        </authorList>
    </citation>
    <scope>NUCLEOTIDE SEQUENCE [LARGE SCALE GENOMIC DNA]</scope>
    <source>
        <strain evidence="1 2">CECT 3237</strain>
    </source>
</reference>
<evidence type="ECO:0000313" key="1">
    <source>
        <dbReference type="EMBL" id="MBB3080897.1"/>
    </source>
</evidence>
<comment type="caution">
    <text evidence="1">The sequence shown here is derived from an EMBL/GenBank/DDBJ whole genome shotgun (WGS) entry which is preliminary data.</text>
</comment>
<accession>A0A7W5F5I0</accession>
<organism evidence="1 2">
    <name type="scientific">Streptomyces violarus</name>
    <dbReference type="NCBI Taxonomy" id="67380"/>
    <lineage>
        <taxon>Bacteria</taxon>
        <taxon>Bacillati</taxon>
        <taxon>Actinomycetota</taxon>
        <taxon>Actinomycetes</taxon>
        <taxon>Kitasatosporales</taxon>
        <taxon>Streptomycetaceae</taxon>
        <taxon>Streptomyces</taxon>
    </lineage>
</organism>
<dbReference type="Proteomes" id="UP000572907">
    <property type="component" value="Unassembled WGS sequence"/>
</dbReference>
<sequence>MHASVLIGDLAATGHSLAPQYVRWQTGRNREQLGREKLDLVLLHNPERAHAGDRPALHRAILEAFVVLEEEVWRPCT</sequence>
<dbReference type="Gene3D" id="3.20.20.100">
    <property type="entry name" value="NADP-dependent oxidoreductase domain"/>
    <property type="match status" value="1"/>
</dbReference>
<dbReference type="EMBL" id="JACHXE010000010">
    <property type="protein sequence ID" value="MBB3080897.1"/>
    <property type="molecule type" value="Genomic_DNA"/>
</dbReference>
<dbReference type="RefSeq" id="WP_229845346.1">
    <property type="nucleotide sequence ID" value="NZ_BMUP01000002.1"/>
</dbReference>
<dbReference type="InterPro" id="IPR036812">
    <property type="entry name" value="NAD(P)_OxRdtase_dom_sf"/>
</dbReference>
<protein>
    <submittedName>
        <fullName evidence="1">Aryl-alcohol dehydrogenase-like predicted oxidoreductase</fullName>
    </submittedName>
</protein>
<dbReference type="SUPFAM" id="SSF51430">
    <property type="entry name" value="NAD(P)-linked oxidoreductase"/>
    <property type="match status" value="1"/>
</dbReference>
<proteinExistence type="predicted"/>